<dbReference type="InterPro" id="IPR036136">
    <property type="entry name" value="Nit/Sulf_reduc_fer-like_dom_sf"/>
</dbReference>
<dbReference type="InterPro" id="IPR051329">
    <property type="entry name" value="NIR_SIR_4Fe-4S"/>
</dbReference>
<proteinExistence type="predicted"/>
<dbReference type="GO" id="GO:0046872">
    <property type="term" value="F:metal ion binding"/>
    <property type="evidence" value="ECO:0007669"/>
    <property type="project" value="UniProtKB-KW"/>
</dbReference>
<accession>F6F1D2</accession>
<dbReference type="GO" id="GO:0051539">
    <property type="term" value="F:4 iron, 4 sulfur cluster binding"/>
    <property type="evidence" value="ECO:0007669"/>
    <property type="project" value="UniProtKB-KW"/>
</dbReference>
<dbReference type="SUPFAM" id="SSF56014">
    <property type="entry name" value="Nitrite and sulphite reductase 4Fe-4S domain-like"/>
    <property type="match status" value="1"/>
</dbReference>
<keyword evidence="1" id="KW-0004">4Fe-4S</keyword>
<dbReference type="HOGENOM" id="CLU_015667_3_2_5"/>
<evidence type="ECO:0000256" key="3">
    <source>
        <dbReference type="ARBA" id="ARBA00022723"/>
    </source>
</evidence>
<dbReference type="SUPFAM" id="SSF55124">
    <property type="entry name" value="Nitrite/Sulfite reductase N-terminal domain-like"/>
    <property type="match status" value="1"/>
</dbReference>
<keyword evidence="4" id="KW-0560">Oxidoreductase</keyword>
<protein>
    <submittedName>
        <fullName evidence="8">Precorrin-3B synthase</fullName>
    </submittedName>
</protein>
<dbReference type="PANTHER" id="PTHR32439">
    <property type="entry name" value="FERREDOXIN--NITRITE REDUCTASE, CHLOROPLASTIC"/>
    <property type="match status" value="1"/>
</dbReference>
<dbReference type="STRING" id="690566.Sphch_3765"/>
<evidence type="ECO:0000256" key="4">
    <source>
        <dbReference type="ARBA" id="ARBA00023002"/>
    </source>
</evidence>
<keyword evidence="9" id="KW-1185">Reference proteome</keyword>
<organism evidence="8 9">
    <name type="scientific">Sphingobium chlorophenolicum L-1</name>
    <dbReference type="NCBI Taxonomy" id="690566"/>
    <lineage>
        <taxon>Bacteria</taxon>
        <taxon>Pseudomonadati</taxon>
        <taxon>Pseudomonadota</taxon>
        <taxon>Alphaproteobacteria</taxon>
        <taxon>Sphingomonadales</taxon>
        <taxon>Sphingomonadaceae</taxon>
        <taxon>Sphingobium</taxon>
    </lineage>
</organism>
<dbReference type="Gene3D" id="3.30.413.10">
    <property type="entry name" value="Sulfite Reductase Hemoprotein, domain 1"/>
    <property type="match status" value="1"/>
</dbReference>
<dbReference type="Proteomes" id="UP000007150">
    <property type="component" value="Chromosome 2"/>
</dbReference>
<evidence type="ECO:0000256" key="2">
    <source>
        <dbReference type="ARBA" id="ARBA00022617"/>
    </source>
</evidence>
<keyword evidence="5" id="KW-0408">Iron</keyword>
<dbReference type="EMBL" id="CP002799">
    <property type="protein sequence ID" value="AEG51348.1"/>
    <property type="molecule type" value="Genomic_DNA"/>
</dbReference>
<keyword evidence="2" id="KW-0349">Heme</keyword>
<evidence type="ECO:0000313" key="8">
    <source>
        <dbReference type="EMBL" id="AEG51348.1"/>
    </source>
</evidence>
<evidence type="ECO:0000313" key="9">
    <source>
        <dbReference type="Proteomes" id="UP000007150"/>
    </source>
</evidence>
<keyword evidence="6" id="KW-0411">Iron-sulfur</keyword>
<keyword evidence="3" id="KW-0479">Metal-binding</keyword>
<feature type="domain" description="Nitrite/Sulfite reductase ferredoxin-like" evidence="7">
    <location>
        <begin position="25"/>
        <end position="87"/>
    </location>
</feature>
<evidence type="ECO:0000256" key="1">
    <source>
        <dbReference type="ARBA" id="ARBA00022485"/>
    </source>
</evidence>
<reference evidence="8 9" key="1">
    <citation type="submission" date="2011-05" db="EMBL/GenBank/DDBJ databases">
        <title>Complete sequence of chromosome 2 of Sphingobium chlorophenolicum L-1.</title>
        <authorList>
            <consortium name="US DOE Joint Genome Institute"/>
            <person name="Lucas S."/>
            <person name="Han J."/>
            <person name="Lapidus A."/>
            <person name="Cheng J.-F."/>
            <person name="Goodwin L."/>
            <person name="Pitluck S."/>
            <person name="Peters L."/>
            <person name="Daligault H."/>
            <person name="Han C."/>
            <person name="Tapia R."/>
            <person name="Land M."/>
            <person name="Hauser L."/>
            <person name="Kyrpides N."/>
            <person name="Ivanova N."/>
            <person name="Pagani I."/>
            <person name="Turner P."/>
            <person name="Copley S."/>
            <person name="Woyke T."/>
        </authorList>
    </citation>
    <scope>NUCLEOTIDE SEQUENCE [LARGE SCALE GENOMIC DNA]</scope>
    <source>
        <strain evidence="8 9">L-1</strain>
    </source>
</reference>
<evidence type="ECO:0000256" key="5">
    <source>
        <dbReference type="ARBA" id="ARBA00023004"/>
    </source>
</evidence>
<dbReference type="GO" id="GO:0016491">
    <property type="term" value="F:oxidoreductase activity"/>
    <property type="evidence" value="ECO:0007669"/>
    <property type="project" value="UniProtKB-KW"/>
</dbReference>
<dbReference type="InterPro" id="IPR005117">
    <property type="entry name" value="NiRdtase/SiRdtase_haem-b_fer"/>
</dbReference>
<dbReference type="KEGG" id="sch:Sphch_3765"/>
<dbReference type="PANTHER" id="PTHR32439:SF9">
    <property type="entry name" value="BLR3264 PROTEIN"/>
    <property type="match status" value="1"/>
</dbReference>
<dbReference type="InterPro" id="IPR045854">
    <property type="entry name" value="NO2/SO3_Rdtase_4Fe4S_sf"/>
</dbReference>
<dbReference type="Gene3D" id="3.90.480.20">
    <property type="match status" value="1"/>
</dbReference>
<dbReference type="Pfam" id="PF03460">
    <property type="entry name" value="NIR_SIR_ferr"/>
    <property type="match status" value="1"/>
</dbReference>
<name>F6F1D2_SPHCR</name>
<evidence type="ECO:0000256" key="6">
    <source>
        <dbReference type="ARBA" id="ARBA00023014"/>
    </source>
</evidence>
<dbReference type="AlphaFoldDB" id="F6F1D2"/>
<gene>
    <name evidence="8" type="ORF">Sphch_3765</name>
</gene>
<evidence type="ECO:0000259" key="7">
    <source>
        <dbReference type="Pfam" id="PF03460"/>
    </source>
</evidence>
<sequence>MRDAPSAHSAAVRGCCPTAWSPMLAGDGMLVRVRPPLGRLTAMQAIALSDAARRHGNGQIDLTNRAALQIRGVTEQSHPALLERLIALGLTDPDPVHEARRNFLLTPDWEPSDDTARIAQDLLARIDDFPELPPKIGIAIDTGPAPSLTHVPADFRFERSESGALLLRAEGRPLGTSTSPGTAAQDLIVLARWFIETGGASSGRMARHKAPLPLPLLPEVAPAPSRSLQQLLAQAPGPFHGIPFGQLSTDSLAALAGQQGVIALRLSPWRGLILEGGTASPAHAPTDPLLRVDACPGAPACPQASVPTRDLAARLAPLVDGSLHISGCAKGCARASPADIVLTGRQGRFDLARKARAGSPPDRTDLTPRQILALFGSP</sequence>